<accession>A0AAV5HU55</accession>
<name>A0AAV5HU55_9ROSI</name>
<sequence>MSSSGFSSSSSLPWTPGSSTARIQVVSKPISDRLLEKFFDVSEYYFDYKQSGIWSPPVRRTAFLSSPGRIFTGKDMLERLRRLMDDRGQQRYTTCFSAFSCF</sequence>
<dbReference type="Proteomes" id="UP001054252">
    <property type="component" value="Unassembled WGS sequence"/>
</dbReference>
<keyword evidence="2" id="KW-1185">Reference proteome</keyword>
<comment type="caution">
    <text evidence="1">The sequence shown here is derived from an EMBL/GenBank/DDBJ whole genome shotgun (WGS) entry which is preliminary data.</text>
</comment>
<dbReference type="EMBL" id="BPVZ01000006">
    <property type="protein sequence ID" value="GKU92393.1"/>
    <property type="molecule type" value="Genomic_DNA"/>
</dbReference>
<dbReference type="AlphaFoldDB" id="A0AAV5HU55"/>
<organism evidence="1 2">
    <name type="scientific">Rubroshorea leprosula</name>
    <dbReference type="NCBI Taxonomy" id="152421"/>
    <lineage>
        <taxon>Eukaryota</taxon>
        <taxon>Viridiplantae</taxon>
        <taxon>Streptophyta</taxon>
        <taxon>Embryophyta</taxon>
        <taxon>Tracheophyta</taxon>
        <taxon>Spermatophyta</taxon>
        <taxon>Magnoliopsida</taxon>
        <taxon>eudicotyledons</taxon>
        <taxon>Gunneridae</taxon>
        <taxon>Pentapetalae</taxon>
        <taxon>rosids</taxon>
        <taxon>malvids</taxon>
        <taxon>Malvales</taxon>
        <taxon>Dipterocarpaceae</taxon>
        <taxon>Rubroshorea</taxon>
    </lineage>
</organism>
<reference evidence="1 2" key="1">
    <citation type="journal article" date="2021" name="Commun. Biol.">
        <title>The genome of Shorea leprosula (Dipterocarpaceae) highlights the ecological relevance of drought in aseasonal tropical rainforests.</title>
        <authorList>
            <person name="Ng K.K.S."/>
            <person name="Kobayashi M.J."/>
            <person name="Fawcett J.A."/>
            <person name="Hatakeyama M."/>
            <person name="Paape T."/>
            <person name="Ng C.H."/>
            <person name="Ang C.C."/>
            <person name="Tnah L.H."/>
            <person name="Lee C.T."/>
            <person name="Nishiyama T."/>
            <person name="Sese J."/>
            <person name="O'Brien M.J."/>
            <person name="Copetti D."/>
            <person name="Mohd Noor M.I."/>
            <person name="Ong R.C."/>
            <person name="Putra M."/>
            <person name="Sireger I.Z."/>
            <person name="Indrioko S."/>
            <person name="Kosugi Y."/>
            <person name="Izuno A."/>
            <person name="Isagi Y."/>
            <person name="Lee S.L."/>
            <person name="Shimizu K.K."/>
        </authorList>
    </citation>
    <scope>NUCLEOTIDE SEQUENCE [LARGE SCALE GENOMIC DNA]</scope>
    <source>
        <strain evidence="1">214</strain>
    </source>
</reference>
<proteinExistence type="predicted"/>
<protein>
    <submittedName>
        <fullName evidence="1">Uncharacterized protein</fullName>
    </submittedName>
</protein>
<evidence type="ECO:0000313" key="2">
    <source>
        <dbReference type="Proteomes" id="UP001054252"/>
    </source>
</evidence>
<evidence type="ECO:0000313" key="1">
    <source>
        <dbReference type="EMBL" id="GKU92393.1"/>
    </source>
</evidence>
<dbReference type="PANTHER" id="PTHR34287">
    <property type="entry name" value="OS06G0551500 PROTEIN-RELATED"/>
    <property type="match status" value="1"/>
</dbReference>
<dbReference type="PANTHER" id="PTHR34287:SF2">
    <property type="match status" value="1"/>
</dbReference>
<gene>
    <name evidence="1" type="ORF">SLEP1_g6126</name>
</gene>